<gene>
    <name evidence="2" type="ORF">ENO26_09015</name>
</gene>
<dbReference type="EMBL" id="DSEU01000060">
    <property type="protein sequence ID" value="HEM67681.1"/>
    <property type="molecule type" value="Genomic_DNA"/>
</dbReference>
<name>A0A7J2U4N1_9CREN</name>
<keyword evidence="1" id="KW-0812">Transmembrane</keyword>
<proteinExistence type="predicted"/>
<accession>A0A7J2U4N1</accession>
<organism evidence="2">
    <name type="scientific">Ignisphaera aggregans</name>
    <dbReference type="NCBI Taxonomy" id="334771"/>
    <lineage>
        <taxon>Archaea</taxon>
        <taxon>Thermoproteota</taxon>
        <taxon>Thermoprotei</taxon>
        <taxon>Desulfurococcales</taxon>
        <taxon>Desulfurococcaceae</taxon>
        <taxon>Ignisphaera</taxon>
    </lineage>
</organism>
<keyword evidence="1" id="KW-0472">Membrane</keyword>
<keyword evidence="1" id="KW-1133">Transmembrane helix</keyword>
<comment type="caution">
    <text evidence="2">The sequence shown here is derived from an EMBL/GenBank/DDBJ whole genome shotgun (WGS) entry which is preliminary data.</text>
</comment>
<evidence type="ECO:0000313" key="2">
    <source>
        <dbReference type="EMBL" id="HEM67681.1"/>
    </source>
</evidence>
<dbReference type="AlphaFoldDB" id="A0A7J2U4N1"/>
<feature type="transmembrane region" description="Helical" evidence="1">
    <location>
        <begin position="37"/>
        <end position="57"/>
    </location>
</feature>
<sequence>MIEMRDAIMYIGIGAVIGLAVAVLVIPYALMPILSPVLVGAGFVAFLAVGIVIGRGIKPKRLQPRGGRAYPLSMSEVGVILEMAMKSIRGEEK</sequence>
<protein>
    <submittedName>
        <fullName evidence="2">Uncharacterized protein</fullName>
    </submittedName>
</protein>
<reference evidence="2" key="1">
    <citation type="journal article" date="2020" name="mSystems">
        <title>Genome- and Community-Level Interaction Insights into Carbon Utilization and Element Cycling Functions of Hydrothermarchaeota in Hydrothermal Sediment.</title>
        <authorList>
            <person name="Zhou Z."/>
            <person name="Liu Y."/>
            <person name="Xu W."/>
            <person name="Pan J."/>
            <person name="Luo Z.H."/>
            <person name="Li M."/>
        </authorList>
    </citation>
    <scope>NUCLEOTIDE SEQUENCE [LARGE SCALE GENOMIC DNA]</scope>
    <source>
        <strain evidence="2">SpSt-125</strain>
    </source>
</reference>
<evidence type="ECO:0000256" key="1">
    <source>
        <dbReference type="SAM" id="Phobius"/>
    </source>
</evidence>
<feature type="transmembrane region" description="Helical" evidence="1">
    <location>
        <begin position="7"/>
        <end position="31"/>
    </location>
</feature>